<gene>
    <name evidence="1" type="ORF">GCM10008985_05280</name>
    <name evidence="2" type="ORF">MUK72_17015</name>
</gene>
<proteinExistence type="predicted"/>
<evidence type="ECO:0000313" key="1">
    <source>
        <dbReference type="EMBL" id="GAA0452550.1"/>
    </source>
</evidence>
<dbReference type="KEGG" id="hdo:MUK72_17015"/>
<accession>A0AAV3SC34</accession>
<dbReference type="GeneID" id="71763585"/>
<dbReference type="EMBL" id="CP095007">
    <property type="protein sequence ID" value="UOO96913.1"/>
    <property type="molecule type" value="Genomic_DNA"/>
</dbReference>
<organism evidence="1 4">
    <name type="scientific">Halococcus dombrowskii</name>
    <dbReference type="NCBI Taxonomy" id="179637"/>
    <lineage>
        <taxon>Archaea</taxon>
        <taxon>Methanobacteriati</taxon>
        <taxon>Methanobacteriota</taxon>
        <taxon>Stenosarchaea group</taxon>
        <taxon>Halobacteria</taxon>
        <taxon>Halobacteriales</taxon>
        <taxon>Halococcaceae</taxon>
        <taxon>Halococcus</taxon>
    </lineage>
</organism>
<protein>
    <submittedName>
        <fullName evidence="1">Uncharacterized protein</fullName>
    </submittedName>
</protein>
<reference evidence="1" key="3">
    <citation type="submission" date="2023-12" db="EMBL/GenBank/DDBJ databases">
        <authorList>
            <person name="Sun Q."/>
            <person name="Inoue M."/>
        </authorList>
    </citation>
    <scope>NUCLEOTIDE SEQUENCE</scope>
    <source>
        <strain evidence="1">JCM 12289</strain>
    </source>
</reference>
<reference evidence="1" key="1">
    <citation type="journal article" date="2014" name="Int. J. Syst. Evol. Microbiol.">
        <title>Complete genome sequence of Corynebacterium casei LMG S-19264T (=DSM 44701T), isolated from a smear-ripened cheese.</title>
        <authorList>
            <consortium name="US DOE Joint Genome Institute (JGI-PGF)"/>
            <person name="Walter F."/>
            <person name="Albersmeier A."/>
            <person name="Kalinowski J."/>
            <person name="Ruckert C."/>
        </authorList>
    </citation>
    <scope>NUCLEOTIDE SEQUENCE</scope>
    <source>
        <strain evidence="1">JCM 12289</strain>
    </source>
</reference>
<dbReference type="AlphaFoldDB" id="A0AAV3SC34"/>
<evidence type="ECO:0000313" key="3">
    <source>
        <dbReference type="Proteomes" id="UP000830542"/>
    </source>
</evidence>
<geneLocation type="plasmid" evidence="2 3">
    <name>unnamed2</name>
</geneLocation>
<evidence type="ECO:0000313" key="2">
    <source>
        <dbReference type="EMBL" id="UOO96913.1"/>
    </source>
</evidence>
<keyword evidence="3" id="KW-1185">Reference proteome</keyword>
<dbReference type="Proteomes" id="UP000830542">
    <property type="component" value="Plasmid unnamed2"/>
</dbReference>
<dbReference type="RefSeq" id="WP_244706081.1">
    <property type="nucleotide sequence ID" value="NZ_BAAADN010000008.1"/>
</dbReference>
<evidence type="ECO:0000313" key="4">
    <source>
        <dbReference type="Proteomes" id="UP001500962"/>
    </source>
</evidence>
<name>A0AAV3SC34_HALDO</name>
<sequence length="393" mass="44825">MSSWKQIELGGKEIQLMIRSSNTGEFEVGSRYSSNHEEGYLALLKEHAVCWYQRPSEPRSVGVSDVGDAVVADWIEYGESTGATISVIDREQSTIYEKHLDVSAPTVDISPDSNFIVLCPYGELARILDIRSDTEIVRHEYDIADRLIPSWITVDGDHQVEFRQKTDDDPLYRIDFNENITWSSDSFESRQYYQVVTLDETVPWTDTIEDFASDYAASDDAEVKHTIANTIGEARLVDANRSTLQEVVSALTRVQSTFVDNEAHQKLVSQLLGEAYYRLAKDLYSGLPVDEQFWELIEQSAAEYRTVLPWYEGKRGLSKALRLQANQYTKQNRTREALSCYEQIELLESRYNVSLLSTGDTNSLKEYRQKNVSAMEPNETGKLIQLSQLPSYE</sequence>
<reference evidence="2" key="2">
    <citation type="submission" date="2022-04" db="EMBL/GenBank/DDBJ databases">
        <title>Sequencing and genomic assembly of Halococcus dombrowskii.</title>
        <authorList>
            <person name="Lim S.W."/>
            <person name="MacLea K.S."/>
        </authorList>
    </citation>
    <scope>NUCLEOTIDE SEQUENCE</scope>
    <source>
        <strain evidence="2">H4</strain>
        <plasmid evidence="2">unnamed2</plasmid>
    </source>
</reference>
<dbReference type="EMBL" id="BAAADN010000008">
    <property type="protein sequence ID" value="GAA0452550.1"/>
    <property type="molecule type" value="Genomic_DNA"/>
</dbReference>
<dbReference type="Proteomes" id="UP001500962">
    <property type="component" value="Unassembled WGS sequence"/>
</dbReference>
<keyword evidence="2" id="KW-0614">Plasmid</keyword>